<dbReference type="InterPro" id="IPR036179">
    <property type="entry name" value="Ig-like_dom_sf"/>
</dbReference>
<evidence type="ECO:0000313" key="7">
    <source>
        <dbReference type="Proteomes" id="UP000694407"/>
    </source>
</evidence>
<reference evidence="6" key="2">
    <citation type="submission" date="2025-09" db="UniProtKB">
        <authorList>
            <consortium name="Ensembl"/>
        </authorList>
    </citation>
    <scope>IDENTIFICATION</scope>
</reference>
<keyword evidence="7" id="KW-1185">Reference proteome</keyword>
<dbReference type="Proteomes" id="UP000694407">
    <property type="component" value="Unplaced"/>
</dbReference>
<dbReference type="GeneTree" id="ENSGT00940000162515"/>
<dbReference type="SMART" id="SM00406">
    <property type="entry name" value="IGv"/>
    <property type="match status" value="1"/>
</dbReference>
<dbReference type="FunFam" id="2.60.40.10:FF:000212">
    <property type="entry name" value="Immunoglobulin kappa chain variable 12-38"/>
    <property type="match status" value="1"/>
</dbReference>
<evidence type="ECO:0000256" key="2">
    <source>
        <dbReference type="ARBA" id="ARBA00023130"/>
    </source>
</evidence>
<feature type="chain" id="PRO_5034177570" description="Ig-like domain-containing protein" evidence="4">
    <location>
        <begin position="16"/>
        <end position="135"/>
    </location>
</feature>
<evidence type="ECO:0000256" key="4">
    <source>
        <dbReference type="SAM" id="SignalP"/>
    </source>
</evidence>
<evidence type="ECO:0000256" key="1">
    <source>
        <dbReference type="ARBA" id="ARBA00022859"/>
    </source>
</evidence>
<reference evidence="6" key="1">
    <citation type="submission" date="2025-08" db="UniProtKB">
        <authorList>
            <consortium name="Ensembl"/>
        </authorList>
    </citation>
    <scope>IDENTIFICATION</scope>
</reference>
<dbReference type="Ensembl" id="ENSMMMT00000027299.1">
    <property type="protein sequence ID" value="ENSMMMP00000024114.1"/>
    <property type="gene ID" value="ENSMMMG00000021102.1"/>
</dbReference>
<feature type="signal peptide" evidence="4">
    <location>
        <begin position="1"/>
        <end position="15"/>
    </location>
</feature>
<keyword evidence="1" id="KW-0391">Immunity</keyword>
<dbReference type="SUPFAM" id="SSF48726">
    <property type="entry name" value="Immunoglobulin"/>
    <property type="match status" value="1"/>
</dbReference>
<dbReference type="GO" id="GO:0005886">
    <property type="term" value="C:plasma membrane"/>
    <property type="evidence" value="ECO:0007669"/>
    <property type="project" value="UniProtKB-ARBA"/>
</dbReference>
<dbReference type="GO" id="GO:0019814">
    <property type="term" value="C:immunoglobulin complex"/>
    <property type="evidence" value="ECO:0007669"/>
    <property type="project" value="UniProtKB-KW"/>
</dbReference>
<dbReference type="InterPro" id="IPR013783">
    <property type="entry name" value="Ig-like_fold"/>
</dbReference>
<dbReference type="AlphaFoldDB" id="A0A8C6A591"/>
<dbReference type="GO" id="GO:0002250">
    <property type="term" value="P:adaptive immune response"/>
    <property type="evidence" value="ECO:0007669"/>
    <property type="project" value="UniProtKB-KW"/>
</dbReference>
<keyword evidence="3" id="KW-1280">Immunoglobulin</keyword>
<dbReference type="Pfam" id="PF07686">
    <property type="entry name" value="V-set"/>
    <property type="match status" value="1"/>
</dbReference>
<dbReference type="InterPro" id="IPR007110">
    <property type="entry name" value="Ig-like_dom"/>
</dbReference>
<accession>A0A8C6A591</accession>
<dbReference type="InterPro" id="IPR050150">
    <property type="entry name" value="IgV_Light_Chain"/>
</dbReference>
<organism evidence="6 7">
    <name type="scientific">Marmota marmota marmota</name>
    <name type="common">Alpine marmot</name>
    <dbReference type="NCBI Taxonomy" id="9994"/>
    <lineage>
        <taxon>Eukaryota</taxon>
        <taxon>Metazoa</taxon>
        <taxon>Chordata</taxon>
        <taxon>Craniata</taxon>
        <taxon>Vertebrata</taxon>
        <taxon>Euteleostomi</taxon>
        <taxon>Mammalia</taxon>
        <taxon>Eutheria</taxon>
        <taxon>Euarchontoglires</taxon>
        <taxon>Glires</taxon>
        <taxon>Rodentia</taxon>
        <taxon>Sciuromorpha</taxon>
        <taxon>Sciuridae</taxon>
        <taxon>Xerinae</taxon>
        <taxon>Marmotini</taxon>
        <taxon>Marmota</taxon>
    </lineage>
</organism>
<feature type="domain" description="Ig-like" evidence="5">
    <location>
        <begin position="9"/>
        <end position="101"/>
    </location>
</feature>
<protein>
    <recommendedName>
        <fullName evidence="5">Ig-like domain-containing protein</fullName>
    </recommendedName>
</protein>
<dbReference type="PANTHER" id="PTHR23267">
    <property type="entry name" value="IMMUNOGLOBULIN LIGHT CHAIN"/>
    <property type="match status" value="1"/>
</dbReference>
<dbReference type="GO" id="GO:0005576">
    <property type="term" value="C:extracellular region"/>
    <property type="evidence" value="ECO:0007669"/>
    <property type="project" value="UniProtKB-ARBA"/>
</dbReference>
<keyword evidence="4" id="KW-0732">Signal</keyword>
<proteinExistence type="predicted"/>
<sequence>LRILIFMFPMSAARCDIMMTQSPASLSASQGDRFTIICRASQGISNKLNWYQQKQGQAPKLLIKYATSLESDVPSMFSGSGSGTDFTLTIRSQEPEDVANYYYNLMKLIKGFFLQIMRELIRESICLQTSLLDRD</sequence>
<dbReference type="Gene3D" id="2.60.40.10">
    <property type="entry name" value="Immunoglobulins"/>
    <property type="match status" value="1"/>
</dbReference>
<evidence type="ECO:0000256" key="3">
    <source>
        <dbReference type="ARBA" id="ARBA00043265"/>
    </source>
</evidence>
<keyword evidence="2" id="KW-1064">Adaptive immunity</keyword>
<name>A0A8C6A591_MARMA</name>
<dbReference type="PROSITE" id="PS50835">
    <property type="entry name" value="IG_LIKE"/>
    <property type="match status" value="1"/>
</dbReference>
<evidence type="ECO:0000259" key="5">
    <source>
        <dbReference type="PROSITE" id="PS50835"/>
    </source>
</evidence>
<evidence type="ECO:0000313" key="6">
    <source>
        <dbReference type="Ensembl" id="ENSMMMP00000024114.1"/>
    </source>
</evidence>
<dbReference type="InterPro" id="IPR013106">
    <property type="entry name" value="Ig_V-set"/>
</dbReference>